<dbReference type="EMBL" id="CAEZTS010000082">
    <property type="protein sequence ID" value="CAB4580855.1"/>
    <property type="molecule type" value="Genomic_DNA"/>
</dbReference>
<evidence type="ECO:0000256" key="1">
    <source>
        <dbReference type="SAM" id="MobiDB-lite"/>
    </source>
</evidence>
<reference evidence="2" key="1">
    <citation type="submission" date="2020-05" db="EMBL/GenBank/DDBJ databases">
        <authorList>
            <person name="Chiriac C."/>
            <person name="Salcher M."/>
            <person name="Ghai R."/>
            <person name="Kavagutti S V."/>
        </authorList>
    </citation>
    <scope>NUCLEOTIDE SEQUENCE</scope>
</reference>
<name>A0A6J6EZK7_9ZZZZ</name>
<sequence length="62" mass="6490">MNINSTPANSQTHTTVNMSPSTTAMPAYPGKGIGYDWQAVIAEVEAQLLDAELASLTAVPVD</sequence>
<feature type="region of interest" description="Disordered" evidence="1">
    <location>
        <begin position="1"/>
        <end position="23"/>
    </location>
</feature>
<gene>
    <name evidence="2" type="ORF">UFOPK1722_01025</name>
</gene>
<dbReference type="AlphaFoldDB" id="A0A6J6EZK7"/>
<protein>
    <submittedName>
        <fullName evidence="2">Unannotated protein</fullName>
    </submittedName>
</protein>
<proteinExistence type="predicted"/>
<evidence type="ECO:0000313" key="2">
    <source>
        <dbReference type="EMBL" id="CAB4580855.1"/>
    </source>
</evidence>
<accession>A0A6J6EZK7</accession>
<organism evidence="2">
    <name type="scientific">freshwater metagenome</name>
    <dbReference type="NCBI Taxonomy" id="449393"/>
    <lineage>
        <taxon>unclassified sequences</taxon>
        <taxon>metagenomes</taxon>
        <taxon>ecological metagenomes</taxon>
    </lineage>
</organism>